<evidence type="ECO:0000313" key="3">
    <source>
        <dbReference type="Proteomes" id="UP000320772"/>
    </source>
</evidence>
<dbReference type="InterPro" id="IPR001173">
    <property type="entry name" value="Glyco_trans_2-like"/>
</dbReference>
<dbReference type="Proteomes" id="UP000320772">
    <property type="component" value="Unassembled WGS sequence"/>
</dbReference>
<dbReference type="InterPro" id="IPR029044">
    <property type="entry name" value="Nucleotide-diphossugar_trans"/>
</dbReference>
<dbReference type="GO" id="GO:0016740">
    <property type="term" value="F:transferase activity"/>
    <property type="evidence" value="ECO:0007669"/>
    <property type="project" value="UniProtKB-KW"/>
</dbReference>
<dbReference type="InterPro" id="IPR050834">
    <property type="entry name" value="Glycosyltransf_2"/>
</dbReference>
<sequence length="291" mass="33185">MRFSLIVPTLDRPAEVEAFMQGLDRQIFRDFEVILVDQSGTDLYEDIVARYSRKWPVKHVRSDVRKPRHACNLGARQAVGEIIAFPDDDCIYEPDTLERVNAYFRKTGDQGFITGAVLNLDGTPTAMGRWLKESQPLNRHSIWTGLIEFNFFMPRDLFEQVGGFDENLGPCTSFGSCEGPDLALRLMSVGAHGYHDRSLLVRHMDKSSTLSGSRAYDYGTGMGYVLRKNHASVRTVLTFFIRPLGGTLLSLLRRKRDRATYYFRTLQGRLAGYFSRQTCQIARHTLRENIS</sequence>
<evidence type="ECO:0000313" key="2">
    <source>
        <dbReference type="EMBL" id="GEB04493.1"/>
    </source>
</evidence>
<proteinExistence type="predicted"/>
<dbReference type="Pfam" id="PF00535">
    <property type="entry name" value="Glycos_transf_2"/>
    <property type="match status" value="1"/>
</dbReference>
<feature type="domain" description="Glycosyltransferase 2-like" evidence="1">
    <location>
        <begin position="4"/>
        <end position="158"/>
    </location>
</feature>
<dbReference type="Gene3D" id="3.90.550.10">
    <property type="entry name" value="Spore Coat Polysaccharide Biosynthesis Protein SpsA, Chain A"/>
    <property type="match status" value="1"/>
</dbReference>
<keyword evidence="2" id="KW-0808">Transferase</keyword>
<name>A0A4Y3M7D7_9PROT</name>
<comment type="caution">
    <text evidence="2">The sequence shown here is derived from an EMBL/GenBank/DDBJ whole genome shotgun (WGS) entry which is preliminary data.</text>
</comment>
<dbReference type="AlphaFoldDB" id="A0A4Y3M7D7"/>
<accession>A0A4Y3M7D7</accession>
<dbReference type="SUPFAM" id="SSF53448">
    <property type="entry name" value="Nucleotide-diphospho-sugar transferases"/>
    <property type="match status" value="1"/>
</dbReference>
<dbReference type="RefSeq" id="WP_062507785.1">
    <property type="nucleotide sequence ID" value="NZ_BAQZ01000029.1"/>
</dbReference>
<organism evidence="2 3">
    <name type="scientific">Gluconobacter roseus NBRC 3990</name>
    <dbReference type="NCBI Taxonomy" id="1307950"/>
    <lineage>
        <taxon>Bacteria</taxon>
        <taxon>Pseudomonadati</taxon>
        <taxon>Pseudomonadota</taxon>
        <taxon>Alphaproteobacteria</taxon>
        <taxon>Acetobacterales</taxon>
        <taxon>Acetobacteraceae</taxon>
        <taxon>Gluconobacter</taxon>
    </lineage>
</organism>
<evidence type="ECO:0000259" key="1">
    <source>
        <dbReference type="Pfam" id="PF00535"/>
    </source>
</evidence>
<gene>
    <name evidence="2" type="ORF">GRO01_20690</name>
</gene>
<dbReference type="STRING" id="586239.AD943_02710"/>
<dbReference type="EMBL" id="BJLY01000004">
    <property type="protein sequence ID" value="GEB04493.1"/>
    <property type="molecule type" value="Genomic_DNA"/>
</dbReference>
<reference evidence="2 3" key="1">
    <citation type="submission" date="2019-06" db="EMBL/GenBank/DDBJ databases">
        <title>Whole genome shotgun sequence of Gluconobacter roseus NBRC 3990.</title>
        <authorList>
            <person name="Hosoyama A."/>
            <person name="Uohara A."/>
            <person name="Ohji S."/>
            <person name="Ichikawa N."/>
        </authorList>
    </citation>
    <scope>NUCLEOTIDE SEQUENCE [LARGE SCALE GENOMIC DNA]</scope>
    <source>
        <strain evidence="2 3">NBRC 3990</strain>
    </source>
</reference>
<keyword evidence="3" id="KW-1185">Reference proteome</keyword>
<dbReference type="CDD" id="cd00761">
    <property type="entry name" value="Glyco_tranf_GTA_type"/>
    <property type="match status" value="1"/>
</dbReference>
<protein>
    <submittedName>
        <fullName evidence="2">Glycosyl transferase</fullName>
    </submittedName>
</protein>
<dbReference type="PANTHER" id="PTHR43685">
    <property type="entry name" value="GLYCOSYLTRANSFERASE"/>
    <property type="match status" value="1"/>
</dbReference>
<dbReference type="PANTHER" id="PTHR43685:SF3">
    <property type="entry name" value="SLR2126 PROTEIN"/>
    <property type="match status" value="1"/>
</dbReference>